<evidence type="ECO:0000313" key="2">
    <source>
        <dbReference type="EMBL" id="EWM52160.1"/>
    </source>
</evidence>
<dbReference type="PROSITE" id="PS51257">
    <property type="entry name" value="PROKAR_LIPOPROTEIN"/>
    <property type="match status" value="1"/>
</dbReference>
<dbReference type="SUPFAM" id="SSF69318">
    <property type="entry name" value="Integrin alpha N-terminal domain"/>
    <property type="match status" value="1"/>
</dbReference>
<protein>
    <submittedName>
        <fullName evidence="2">Uncharacterized protein</fullName>
    </submittedName>
</protein>
<dbReference type="Proteomes" id="UP000019365">
    <property type="component" value="Unassembled WGS sequence"/>
</dbReference>
<evidence type="ECO:0000256" key="1">
    <source>
        <dbReference type="SAM" id="MobiDB-lite"/>
    </source>
</evidence>
<dbReference type="OrthoDB" id="1816254at2"/>
<dbReference type="InterPro" id="IPR028994">
    <property type="entry name" value="Integrin_alpha_N"/>
</dbReference>
<evidence type="ECO:0000313" key="3">
    <source>
        <dbReference type="Proteomes" id="UP000019365"/>
    </source>
</evidence>
<accession>W7UTQ1</accession>
<comment type="caution">
    <text evidence="2">The sequence shown here is derived from an EMBL/GenBank/DDBJ whole genome shotgun (WGS) entry which is preliminary data.</text>
</comment>
<sequence>MKKILALVCITALLCGCSDKNNSKSSSGGSAVNNQASGNNAATEATTDDIIPEATGEQGIDTSYEAPVIGNEIDMSNVENVSWSSLYRSALNDFKKSENFGETARFSIYDINDDKIPELIISYGSSDDKTYLIRSLNIDNTYTEFEPITKCGDLLYGMKRSLLATYKYDYENQVQDVQVYRLKNSKLANVYTFQMTSNECKVNGQVVSDNQYNEEYNNLFDGFIKSMGTDHSFDDDIINAALGEMDDWKEAFCAVLTDYLKYKKKYDNNFYSLMDINGDEIPELFVSGGAPYAPYVDVYAWNGCPVPVGSFGTDGTILYYPEKNLLLTEYDNPSYSAGSFYSFNNVYKFEAGISYGNNENSKKQDENVTVVYKINGEETDKSTYEKTVKESKKGKAYVLGLDNDVTEENIKALKEGKYTKPSEKK</sequence>
<keyword evidence="3" id="KW-1185">Reference proteome</keyword>
<organism evidence="2 3">
    <name type="scientific">Ruminococcus flavefaciens 007c</name>
    <dbReference type="NCBI Taxonomy" id="1341157"/>
    <lineage>
        <taxon>Bacteria</taxon>
        <taxon>Bacillati</taxon>
        <taxon>Bacillota</taxon>
        <taxon>Clostridia</taxon>
        <taxon>Eubacteriales</taxon>
        <taxon>Oscillospiraceae</taxon>
        <taxon>Ruminococcus</taxon>
    </lineage>
</organism>
<gene>
    <name evidence="2" type="ORF">RF007C_01940</name>
</gene>
<feature type="compositionally biased region" description="Polar residues" evidence="1">
    <location>
        <begin position="31"/>
        <end position="45"/>
    </location>
</feature>
<dbReference type="EMBL" id="ATAX01000037">
    <property type="protein sequence ID" value="EWM52160.1"/>
    <property type="molecule type" value="Genomic_DNA"/>
</dbReference>
<reference evidence="2 3" key="1">
    <citation type="journal article" date="2014" name="PLoS ONE">
        <title>Rumen cellulosomics: divergent fiber-degrading strategies revealed by comparative genome-wide analysis of six ruminococcal strains.</title>
        <authorList>
            <person name="Dassa B."/>
            <person name="Borovok I."/>
            <person name="Ruimy-Israeli V."/>
            <person name="Lamed R."/>
            <person name="Flint H.J."/>
            <person name="Duncan S.H."/>
            <person name="Henrissat B."/>
            <person name="Coutinho P."/>
            <person name="Morrison M."/>
            <person name="Mosoni P."/>
            <person name="Yeoman C.J."/>
            <person name="White B.A."/>
            <person name="Bayer E.A."/>
        </authorList>
    </citation>
    <scope>NUCLEOTIDE SEQUENCE [LARGE SCALE GENOMIC DNA]</scope>
    <source>
        <strain evidence="2 3">007c</strain>
    </source>
</reference>
<feature type="region of interest" description="Disordered" evidence="1">
    <location>
        <begin position="26"/>
        <end position="51"/>
    </location>
</feature>
<dbReference type="AlphaFoldDB" id="W7UTQ1"/>
<dbReference type="RefSeq" id="WP_037301655.1">
    <property type="nucleotide sequence ID" value="NZ_ATAX01000037.1"/>
</dbReference>
<name>W7UTQ1_RUMFL</name>
<proteinExistence type="predicted"/>
<dbReference type="PATRIC" id="fig|1341157.4.peg.3219"/>